<feature type="region of interest" description="Disordered" evidence="1">
    <location>
        <begin position="314"/>
        <end position="370"/>
    </location>
</feature>
<dbReference type="GO" id="GO:0016807">
    <property type="term" value="F:cysteine-type carboxypeptidase activity"/>
    <property type="evidence" value="ECO:0007669"/>
    <property type="project" value="TreeGrafter"/>
</dbReference>
<feature type="compositionally biased region" description="Polar residues" evidence="1">
    <location>
        <begin position="148"/>
        <end position="188"/>
    </location>
</feature>
<dbReference type="GO" id="GO:1990380">
    <property type="term" value="F:K48-linked deubiquitinase activity"/>
    <property type="evidence" value="ECO:0007669"/>
    <property type="project" value="InterPro"/>
</dbReference>
<evidence type="ECO:0000259" key="2">
    <source>
        <dbReference type="Pfam" id="PF04424"/>
    </source>
</evidence>
<feature type="compositionally biased region" description="Basic and acidic residues" evidence="1">
    <location>
        <begin position="930"/>
        <end position="940"/>
    </location>
</feature>
<proteinExistence type="predicted"/>
<dbReference type="AlphaFoldDB" id="A0A2T3AXK2"/>
<feature type="compositionally biased region" description="Pro residues" evidence="1">
    <location>
        <begin position="1"/>
        <end position="11"/>
    </location>
</feature>
<dbReference type="GO" id="GO:0004843">
    <property type="term" value="F:cysteine-type deubiquitinase activity"/>
    <property type="evidence" value="ECO:0007669"/>
    <property type="project" value="InterPro"/>
</dbReference>
<feature type="compositionally biased region" description="Polar residues" evidence="1">
    <location>
        <begin position="86"/>
        <end position="104"/>
    </location>
</feature>
<dbReference type="GO" id="GO:0071944">
    <property type="term" value="C:cell periphery"/>
    <property type="evidence" value="ECO:0007669"/>
    <property type="project" value="TreeGrafter"/>
</dbReference>
<feature type="compositionally biased region" description="Acidic residues" evidence="1">
    <location>
        <begin position="215"/>
        <end position="229"/>
    </location>
</feature>
<feature type="compositionally biased region" description="Basic and acidic residues" evidence="1">
    <location>
        <begin position="253"/>
        <end position="266"/>
    </location>
</feature>
<accession>A0A2T3AXK2</accession>
<organism evidence="3 4">
    <name type="scientific">Amorphotheca resinae ATCC 22711</name>
    <dbReference type="NCBI Taxonomy" id="857342"/>
    <lineage>
        <taxon>Eukaryota</taxon>
        <taxon>Fungi</taxon>
        <taxon>Dikarya</taxon>
        <taxon>Ascomycota</taxon>
        <taxon>Pezizomycotina</taxon>
        <taxon>Leotiomycetes</taxon>
        <taxon>Helotiales</taxon>
        <taxon>Amorphothecaceae</taxon>
        <taxon>Amorphotheca</taxon>
    </lineage>
</organism>
<evidence type="ECO:0000313" key="3">
    <source>
        <dbReference type="EMBL" id="PSS14771.1"/>
    </source>
</evidence>
<dbReference type="GO" id="GO:0071108">
    <property type="term" value="P:protein K48-linked deubiquitination"/>
    <property type="evidence" value="ECO:0007669"/>
    <property type="project" value="TreeGrafter"/>
</dbReference>
<protein>
    <recommendedName>
        <fullName evidence="2">MINDY deubiquitinase domain-containing protein</fullName>
    </recommendedName>
</protein>
<dbReference type="GeneID" id="36572296"/>
<feature type="compositionally biased region" description="Low complexity" evidence="1">
    <location>
        <begin position="861"/>
        <end position="890"/>
    </location>
</feature>
<dbReference type="InParanoid" id="A0A2T3AXK2"/>
<dbReference type="Proteomes" id="UP000241818">
    <property type="component" value="Unassembled WGS sequence"/>
</dbReference>
<gene>
    <name evidence="3" type="ORF">M430DRAFT_20091</name>
</gene>
<sequence length="940" mass="102434">MVTRKPLPPTADPSLTPSIPPYPVTPTSPNIPSPFQLQDVHNASQSPDGSNNEENAWIGEGLEKTLANKSNEVPASLRVGAPAFTPQDSQEMLSPATNTPNPYLQRQAEGGMVDGGESSADAWGESAQRPSQPSEAPRPPAVPRDQVPLTQQFANLSVSETSTNPWQPALNEKTSSENSTAIPSIHTQDSGHDIWSQPPPARPAPTAPEEPPLIDIEEPESPAWDEDEPSPAPSPAVQDPPAGNTQENQQILEDQHAWGENRDQEPQQHAVATQYLSPEDSAQQGEGWNLIDHEPMNDGQQSGVIADGMVIERYPSEHPSPNEQPPPDLPPRRSHEQAPPQPPRPAPVTANTSTSSLSSPGAAAARRQRKETYQIKKITWHDVNAAKNPRVSPIMVQNANGPCPLLALVNALTLSTPANVETALVETLRTREQVSLGFLLDAVFDELMSGRRGDAAQELPDVSDLYSFLVTLHTGMNVNPRFFPPPPTNSPADPRNSMSHVHPAERDKAVPGTFEETREMKLYSTFSIPLIHGWLPAPDSPEYAALKRSAQSYEDAQNLMFHEEVLEEKLHREGLSLEEQATLEDISTIKAFFNTAATQLTPYGLETITTSLAPGAVAILFRNDHFSTLYRHPETLQLLQLVTDMGYAGHEEVVWESLIDVNGEKAEFFSGDFRLVGGAPSEHSPPHSRNPSQSTEGWTTIPVRNKNQPHHNQSLSSSSAYDHNVQMAHSPKTEQEDRDLALALQLQEEEEERHRSEIARRRRESQLSQQYIEQQGSGRNHIPPIPRAGGRSHNRVSSGPTHNHGDDEPRPAIPPRRPGPGGQPIGGQPIDPEAGIDAPPPSYEQAANQAAYIPPAHHPSHPSASPSAQRRPSGYSASSQSLGLSHSTSGRAGRRPTGPTLIEQIDAVGNAARRRASAQALAQQQQQQQQDERAKDCVVM</sequence>
<feature type="region of interest" description="Disordered" evidence="1">
    <location>
        <begin position="1"/>
        <end position="301"/>
    </location>
</feature>
<dbReference type="PANTHER" id="PTHR18063:SF6">
    <property type="entry name" value="UBIQUITIN CARBOXYL-TERMINAL HYDROLASE"/>
    <property type="match status" value="1"/>
</dbReference>
<feature type="compositionally biased region" description="Polar residues" evidence="1">
    <location>
        <begin position="767"/>
        <end position="778"/>
    </location>
</feature>
<dbReference type="GO" id="GO:0005829">
    <property type="term" value="C:cytosol"/>
    <property type="evidence" value="ECO:0007669"/>
    <property type="project" value="TreeGrafter"/>
</dbReference>
<dbReference type="RefSeq" id="XP_024719370.1">
    <property type="nucleotide sequence ID" value="XM_024864215.1"/>
</dbReference>
<keyword evidence="4" id="KW-1185">Reference proteome</keyword>
<dbReference type="InterPro" id="IPR033979">
    <property type="entry name" value="MINDY_domain"/>
</dbReference>
<dbReference type="EMBL" id="KZ679013">
    <property type="protein sequence ID" value="PSS14771.1"/>
    <property type="molecule type" value="Genomic_DNA"/>
</dbReference>
<feature type="compositionally biased region" description="Pro residues" evidence="1">
    <location>
        <begin position="197"/>
        <end position="211"/>
    </location>
</feature>
<dbReference type="PANTHER" id="PTHR18063">
    <property type="entry name" value="NF-E2 INDUCIBLE PROTEIN"/>
    <property type="match status" value="1"/>
</dbReference>
<feature type="compositionally biased region" description="Polar residues" evidence="1">
    <location>
        <begin position="270"/>
        <end position="286"/>
    </location>
</feature>
<feature type="compositionally biased region" description="Polar residues" evidence="1">
    <location>
        <begin position="349"/>
        <end position="359"/>
    </location>
</feature>
<feature type="compositionally biased region" description="Low complexity" evidence="1">
    <location>
        <begin position="917"/>
        <end position="929"/>
    </location>
</feature>
<dbReference type="Pfam" id="PF04424">
    <property type="entry name" value="MINDY_DUB"/>
    <property type="match status" value="1"/>
</dbReference>
<feature type="compositionally biased region" description="Polar residues" evidence="1">
    <location>
        <begin position="687"/>
        <end position="698"/>
    </location>
</feature>
<reference evidence="3 4" key="1">
    <citation type="journal article" date="2018" name="New Phytol.">
        <title>Comparative genomics and transcriptomics depict ericoid mycorrhizal fungi as versatile saprotrophs and plant mutualists.</title>
        <authorList>
            <person name="Martino E."/>
            <person name="Morin E."/>
            <person name="Grelet G.A."/>
            <person name="Kuo A."/>
            <person name="Kohler A."/>
            <person name="Daghino S."/>
            <person name="Barry K.W."/>
            <person name="Cichocki N."/>
            <person name="Clum A."/>
            <person name="Dockter R.B."/>
            <person name="Hainaut M."/>
            <person name="Kuo R.C."/>
            <person name="LaButti K."/>
            <person name="Lindahl B.D."/>
            <person name="Lindquist E.A."/>
            <person name="Lipzen A."/>
            <person name="Khouja H.R."/>
            <person name="Magnuson J."/>
            <person name="Murat C."/>
            <person name="Ohm R.A."/>
            <person name="Singer S.W."/>
            <person name="Spatafora J.W."/>
            <person name="Wang M."/>
            <person name="Veneault-Fourrey C."/>
            <person name="Henrissat B."/>
            <person name="Grigoriev I.V."/>
            <person name="Martin F.M."/>
            <person name="Perotto S."/>
        </authorList>
    </citation>
    <scope>NUCLEOTIDE SEQUENCE [LARGE SCALE GENOMIC DNA]</scope>
    <source>
        <strain evidence="3 4">ATCC 22711</strain>
    </source>
</reference>
<feature type="compositionally biased region" description="Polar residues" evidence="1">
    <location>
        <begin position="710"/>
        <end position="721"/>
    </location>
</feature>
<feature type="region of interest" description="Disordered" evidence="1">
    <location>
        <begin position="916"/>
        <end position="940"/>
    </location>
</feature>
<evidence type="ECO:0000313" key="4">
    <source>
        <dbReference type="Proteomes" id="UP000241818"/>
    </source>
</evidence>
<feature type="region of interest" description="Disordered" evidence="1">
    <location>
        <begin position="677"/>
        <end position="901"/>
    </location>
</feature>
<feature type="compositionally biased region" description="Polar residues" evidence="1">
    <location>
        <begin position="33"/>
        <end position="54"/>
    </location>
</feature>
<feature type="compositionally biased region" description="Polar residues" evidence="1">
    <location>
        <begin position="243"/>
        <end position="252"/>
    </location>
</feature>
<dbReference type="STRING" id="857342.A0A2T3AXK2"/>
<dbReference type="OrthoDB" id="10261212at2759"/>
<evidence type="ECO:0000256" key="1">
    <source>
        <dbReference type="SAM" id="MobiDB-lite"/>
    </source>
</evidence>
<feature type="compositionally biased region" description="Pro residues" evidence="1">
    <location>
        <begin position="18"/>
        <end position="32"/>
    </location>
</feature>
<feature type="domain" description="MINDY deubiquitinase" evidence="2">
    <location>
        <begin position="371"/>
        <end position="673"/>
    </location>
</feature>
<feature type="region of interest" description="Disordered" evidence="1">
    <location>
        <begin position="484"/>
        <end position="506"/>
    </location>
</feature>
<name>A0A2T3AXK2_AMORE</name>
<feature type="compositionally biased region" description="Basic and acidic residues" evidence="1">
    <location>
        <begin position="731"/>
        <end position="740"/>
    </location>
</feature>
<dbReference type="InterPro" id="IPR007518">
    <property type="entry name" value="MINDY"/>
</dbReference>